<keyword evidence="6" id="KW-1185">Reference proteome</keyword>
<keyword evidence="3" id="KW-0732">Signal</keyword>
<evidence type="ECO:0000256" key="3">
    <source>
        <dbReference type="SAM" id="SignalP"/>
    </source>
</evidence>
<evidence type="ECO:0000259" key="4">
    <source>
        <dbReference type="Pfam" id="PF08263"/>
    </source>
</evidence>
<keyword evidence="2" id="KW-0677">Repeat</keyword>
<dbReference type="AlphaFoldDB" id="A0A4U6TMX1"/>
<gene>
    <name evidence="5" type="ORF">SEVIR_8G252950v2</name>
</gene>
<proteinExistence type="predicted"/>
<evidence type="ECO:0000256" key="1">
    <source>
        <dbReference type="ARBA" id="ARBA00022614"/>
    </source>
</evidence>
<dbReference type="Pfam" id="PF08263">
    <property type="entry name" value="LRRNT_2"/>
    <property type="match status" value="1"/>
</dbReference>
<feature type="domain" description="Leucine-rich repeat-containing N-terminal plant-type" evidence="4">
    <location>
        <begin position="41"/>
        <end position="71"/>
    </location>
</feature>
<dbReference type="Proteomes" id="UP000298652">
    <property type="component" value="Chromosome 8"/>
</dbReference>
<keyword evidence="1" id="KW-0433">Leucine-rich repeat</keyword>
<protein>
    <recommendedName>
        <fullName evidence="4">Leucine-rich repeat-containing N-terminal plant-type domain-containing protein</fullName>
    </recommendedName>
</protein>
<name>A0A4U6TMX1_SETVI</name>
<evidence type="ECO:0000313" key="5">
    <source>
        <dbReference type="EMBL" id="TKW02634.1"/>
    </source>
</evidence>
<feature type="signal peptide" evidence="3">
    <location>
        <begin position="1"/>
        <end position="27"/>
    </location>
</feature>
<feature type="chain" id="PRO_5020695324" description="Leucine-rich repeat-containing N-terminal plant-type domain-containing protein" evidence="3">
    <location>
        <begin position="28"/>
        <end position="71"/>
    </location>
</feature>
<organism evidence="5 6">
    <name type="scientific">Setaria viridis</name>
    <name type="common">Green bristlegrass</name>
    <name type="synonym">Setaria italica subsp. viridis</name>
    <dbReference type="NCBI Taxonomy" id="4556"/>
    <lineage>
        <taxon>Eukaryota</taxon>
        <taxon>Viridiplantae</taxon>
        <taxon>Streptophyta</taxon>
        <taxon>Embryophyta</taxon>
        <taxon>Tracheophyta</taxon>
        <taxon>Spermatophyta</taxon>
        <taxon>Magnoliopsida</taxon>
        <taxon>Liliopsida</taxon>
        <taxon>Poales</taxon>
        <taxon>Poaceae</taxon>
        <taxon>PACMAD clade</taxon>
        <taxon>Panicoideae</taxon>
        <taxon>Panicodae</taxon>
        <taxon>Paniceae</taxon>
        <taxon>Cenchrinae</taxon>
        <taxon>Setaria</taxon>
    </lineage>
</organism>
<dbReference type="EMBL" id="CM016559">
    <property type="protein sequence ID" value="TKW02634.1"/>
    <property type="molecule type" value="Genomic_DNA"/>
</dbReference>
<evidence type="ECO:0000313" key="6">
    <source>
        <dbReference type="Proteomes" id="UP000298652"/>
    </source>
</evidence>
<dbReference type="Gramene" id="TKW02634">
    <property type="protein sequence ID" value="TKW02634"/>
    <property type="gene ID" value="SEVIR_8G252950v2"/>
</dbReference>
<sequence>MATASYPVPLVVLAILLPVLLPAVVSSSPSPSVTKVNGSYTDLTTLLAFKSLLSDPLGILAGSWKSNVSFC</sequence>
<evidence type="ECO:0000256" key="2">
    <source>
        <dbReference type="ARBA" id="ARBA00022737"/>
    </source>
</evidence>
<reference evidence="5" key="1">
    <citation type="submission" date="2019-03" db="EMBL/GenBank/DDBJ databases">
        <title>WGS assembly of Setaria viridis.</title>
        <authorList>
            <person name="Huang P."/>
            <person name="Jenkins J."/>
            <person name="Grimwood J."/>
            <person name="Barry K."/>
            <person name="Healey A."/>
            <person name="Mamidi S."/>
            <person name="Sreedasyam A."/>
            <person name="Shu S."/>
            <person name="Feldman M."/>
            <person name="Wu J."/>
            <person name="Yu Y."/>
            <person name="Chen C."/>
            <person name="Johnson J."/>
            <person name="Rokhsar D."/>
            <person name="Baxter I."/>
            <person name="Schmutz J."/>
            <person name="Brutnell T."/>
            <person name="Kellogg E."/>
        </authorList>
    </citation>
    <scope>NUCLEOTIDE SEQUENCE [LARGE SCALE GENOMIC DNA]</scope>
</reference>
<accession>A0A4U6TMX1</accession>
<dbReference type="InterPro" id="IPR013210">
    <property type="entry name" value="LRR_N_plant-typ"/>
</dbReference>